<sequence>MKMNNQVVNTEDRKVTEKDLKRVYKRWLFTSQLGWNYERMQGLGYTYTMMPLLRKFYKKPEELKEMVKVHMQFFNTHPHVAPIVLGADIAIEENKGIEGKEAVLGIKTGLMGPLAGIGDTLNGVIAKSVFGGIAGSLALGLKSGGALMLPLVGIFLYTSYNFFAWWLRWVFLKLGYKEGVKLVSNLSGKLKYITEAANVLGVTVIGAMIPLTVRIGTKYSYKIGEKVTNVQTDFIDKLMPALIPALMVGLIYWLLGKKKMSSTKAILVVIVIGVIFGGLFPILG</sequence>
<organism evidence="2 3">
    <name type="scientific">Clostridium amylolyticum</name>
    <dbReference type="NCBI Taxonomy" id="1121298"/>
    <lineage>
        <taxon>Bacteria</taxon>
        <taxon>Bacillati</taxon>
        <taxon>Bacillota</taxon>
        <taxon>Clostridia</taxon>
        <taxon>Eubacteriales</taxon>
        <taxon>Clostridiaceae</taxon>
        <taxon>Clostridium</taxon>
    </lineage>
</organism>
<keyword evidence="1" id="KW-0472">Membrane</keyword>
<name>A0A1M6NTC5_9CLOT</name>
<accession>A0A1M6NTC5</accession>
<dbReference type="EMBL" id="FQZO01000012">
    <property type="protein sequence ID" value="SHJ98904.1"/>
    <property type="molecule type" value="Genomic_DNA"/>
</dbReference>
<dbReference type="InterPro" id="IPR050303">
    <property type="entry name" value="GatZ_KbaZ_carbometab"/>
</dbReference>
<evidence type="ECO:0000313" key="2">
    <source>
        <dbReference type="EMBL" id="SHJ98904.1"/>
    </source>
</evidence>
<feature type="transmembrane region" description="Helical" evidence="1">
    <location>
        <begin position="147"/>
        <end position="171"/>
    </location>
</feature>
<proteinExistence type="predicted"/>
<dbReference type="RefSeq" id="WP_073012325.1">
    <property type="nucleotide sequence ID" value="NZ_FQZO01000012.1"/>
</dbReference>
<reference evidence="2 3" key="1">
    <citation type="submission" date="2016-11" db="EMBL/GenBank/DDBJ databases">
        <authorList>
            <person name="Jaros S."/>
            <person name="Januszkiewicz K."/>
            <person name="Wedrychowicz H."/>
        </authorList>
    </citation>
    <scope>NUCLEOTIDE SEQUENCE [LARGE SCALE GENOMIC DNA]</scope>
    <source>
        <strain evidence="2 3">DSM 21864</strain>
    </source>
</reference>
<feature type="transmembrane region" description="Helical" evidence="1">
    <location>
        <begin position="265"/>
        <end position="283"/>
    </location>
</feature>
<dbReference type="GO" id="GO:0009401">
    <property type="term" value="P:phosphoenolpyruvate-dependent sugar phosphotransferase system"/>
    <property type="evidence" value="ECO:0007669"/>
    <property type="project" value="InterPro"/>
</dbReference>
<dbReference type="PANTHER" id="PTHR32502">
    <property type="entry name" value="N-ACETYLGALACTOSAMINE PERMEASE II COMPONENT-RELATED"/>
    <property type="match status" value="1"/>
</dbReference>
<keyword evidence="1" id="KW-1133">Transmembrane helix</keyword>
<keyword evidence="1" id="KW-0812">Transmembrane</keyword>
<dbReference type="Proteomes" id="UP000184080">
    <property type="component" value="Unassembled WGS sequence"/>
</dbReference>
<feature type="transmembrane region" description="Helical" evidence="1">
    <location>
        <begin position="192"/>
        <end position="213"/>
    </location>
</feature>
<dbReference type="PROSITE" id="PS51108">
    <property type="entry name" value="PTS_EIID"/>
    <property type="match status" value="1"/>
</dbReference>
<feature type="transmembrane region" description="Helical" evidence="1">
    <location>
        <begin position="238"/>
        <end position="256"/>
    </location>
</feature>
<dbReference type="STRING" id="1121298.SAMN05444401_0316"/>
<dbReference type="GO" id="GO:0005886">
    <property type="term" value="C:plasma membrane"/>
    <property type="evidence" value="ECO:0007669"/>
    <property type="project" value="TreeGrafter"/>
</dbReference>
<protein>
    <submittedName>
        <fullName evidence="2">PTS system IID component, Man family</fullName>
    </submittedName>
</protein>
<dbReference type="InterPro" id="IPR004704">
    <property type="entry name" value="PTS_IID_man"/>
</dbReference>
<gene>
    <name evidence="2" type="ORF">SAMN05444401_0316</name>
</gene>
<evidence type="ECO:0000256" key="1">
    <source>
        <dbReference type="SAM" id="Phobius"/>
    </source>
</evidence>
<dbReference type="AlphaFoldDB" id="A0A1M6NTC5"/>
<evidence type="ECO:0000313" key="3">
    <source>
        <dbReference type="Proteomes" id="UP000184080"/>
    </source>
</evidence>
<dbReference type="PANTHER" id="PTHR32502:SF26">
    <property type="entry name" value="PHOSPHOTRANSFERASE SYSTEM SUGAR-SPECIFIC EIID COMPONENT"/>
    <property type="match status" value="1"/>
</dbReference>
<dbReference type="Pfam" id="PF03613">
    <property type="entry name" value="EIID-AGA"/>
    <property type="match status" value="1"/>
</dbReference>
<keyword evidence="3" id="KW-1185">Reference proteome</keyword>